<dbReference type="Proteomes" id="UP000078340">
    <property type="component" value="Unassembled WGS sequence"/>
</dbReference>
<gene>
    <name evidence="2" type="ORF">VFPFJ_10425</name>
</gene>
<sequence>MLRSGCQRNGVGVGRRLQARPGANRPAGANNNKKMKKKKRSEKRRIKMAKLEARLCSSSRKYLTTDRPEGVTARKVLFSLLPGRLGRHSGSKTEKVARPILAEPRIEQLALAGEGLGASSVPLDYSSPLTAALVTGEALCLLK</sequence>
<evidence type="ECO:0000256" key="1">
    <source>
        <dbReference type="SAM" id="MobiDB-lite"/>
    </source>
</evidence>
<organism evidence="2 3">
    <name type="scientific">Purpureocillium lilacinum</name>
    <name type="common">Paecilomyces lilacinus</name>
    <dbReference type="NCBI Taxonomy" id="33203"/>
    <lineage>
        <taxon>Eukaryota</taxon>
        <taxon>Fungi</taxon>
        <taxon>Dikarya</taxon>
        <taxon>Ascomycota</taxon>
        <taxon>Pezizomycotina</taxon>
        <taxon>Sordariomycetes</taxon>
        <taxon>Hypocreomycetidae</taxon>
        <taxon>Hypocreales</taxon>
        <taxon>Ophiocordycipitaceae</taxon>
        <taxon>Purpureocillium</taxon>
    </lineage>
</organism>
<evidence type="ECO:0000313" key="2">
    <source>
        <dbReference type="EMBL" id="OAQ76888.1"/>
    </source>
</evidence>
<feature type="region of interest" description="Disordered" evidence="1">
    <location>
        <begin position="1"/>
        <end position="44"/>
    </location>
</feature>
<feature type="compositionally biased region" description="Low complexity" evidence="1">
    <location>
        <begin position="19"/>
        <end position="32"/>
    </location>
</feature>
<accession>A0A179GHC9</accession>
<reference evidence="2 3" key="1">
    <citation type="submission" date="2016-02" db="EMBL/GenBank/DDBJ databases">
        <title>Biosynthesis of antibiotic leucinostatins and their inhibition on Phytophthora in bio-control Purpureocillium lilacinum.</title>
        <authorList>
            <person name="Wang G."/>
            <person name="Liu Z."/>
            <person name="Lin R."/>
            <person name="Li E."/>
            <person name="Mao Z."/>
            <person name="Ling J."/>
            <person name="Yin W."/>
            <person name="Xie B."/>
        </authorList>
    </citation>
    <scope>NUCLEOTIDE SEQUENCE [LARGE SCALE GENOMIC DNA]</scope>
    <source>
        <strain evidence="2">PLFJ-1</strain>
    </source>
</reference>
<protein>
    <submittedName>
        <fullName evidence="2">Uncharacterized protein</fullName>
    </submittedName>
</protein>
<dbReference type="AlphaFoldDB" id="A0A179GHC9"/>
<feature type="compositionally biased region" description="Basic residues" evidence="1">
    <location>
        <begin position="33"/>
        <end position="44"/>
    </location>
</feature>
<dbReference type="EMBL" id="LSBI01000013">
    <property type="protein sequence ID" value="OAQ76888.1"/>
    <property type="molecule type" value="Genomic_DNA"/>
</dbReference>
<name>A0A179GHC9_PURLI</name>
<proteinExistence type="predicted"/>
<evidence type="ECO:0000313" key="3">
    <source>
        <dbReference type="Proteomes" id="UP000078340"/>
    </source>
</evidence>
<comment type="caution">
    <text evidence="2">The sequence shown here is derived from an EMBL/GenBank/DDBJ whole genome shotgun (WGS) entry which is preliminary data.</text>
</comment>